<feature type="region of interest" description="Disordered" evidence="1">
    <location>
        <begin position="447"/>
        <end position="474"/>
    </location>
</feature>
<dbReference type="KEGG" id="apac:S7S_08035"/>
<accession>A0A0B4XNI3</accession>
<sequence>MAGAMLLVGVTILVLGTMALMRDAAGRGHSPLVFLLPLVGLPYVQENWQDVWWAALLRVFGVALLLLGAGLVVARDPLVLEQPARLFGAGSDVVLAGSQRAELNTFVGSEEAILLAIRNDANPHLTGRINGRDFHYQRVELVDGVFSAQQGDGFIPELEVRILLTENPLPLRERKSIYVRPGDEHPPEVHLSWRNPGQDLPETQIITGGYRMELHLAPLDRYQLSGFMQLVLPDTQHSFLSGEFIASTNRLRYVNGNVDLSFDHPDTLNYLVDQYLAGQFPNGMIRQLDILDTTLRRREGSGTSRVRIALTNGRVEERVLQMERTDVGWVMRPGSATVTVLEAGEQGEMRLATAPRTVPARQDSVTEVPASVTVPFAELVRFSGQQVTVLRASGEPQHGIVRGMQRGRLVLETTVGSGTLEYFVEQADLVGLRLASGQQVTVVDGAPADPAPTPAAVPAPETVETTPVEGEPSPHAGLVGRMVRITGHDGRSRTGVLSAATATQLTLEVPVGSGTLEYYYRPEEVDALEQVARQ</sequence>
<proteinExistence type="predicted"/>
<evidence type="ECO:0000313" key="4">
    <source>
        <dbReference type="Proteomes" id="UP000006764"/>
    </source>
</evidence>
<protein>
    <submittedName>
        <fullName evidence="3">Uncharacterized protein</fullName>
    </submittedName>
</protein>
<dbReference type="Proteomes" id="UP000006764">
    <property type="component" value="Chromosome"/>
</dbReference>
<evidence type="ECO:0000313" key="3">
    <source>
        <dbReference type="EMBL" id="AJD48023.1"/>
    </source>
</evidence>
<organism evidence="3 4">
    <name type="scientific">Isoalcanivorax pacificus W11-5</name>
    <dbReference type="NCBI Taxonomy" id="391936"/>
    <lineage>
        <taxon>Bacteria</taxon>
        <taxon>Pseudomonadati</taxon>
        <taxon>Pseudomonadota</taxon>
        <taxon>Gammaproteobacteria</taxon>
        <taxon>Oceanospirillales</taxon>
        <taxon>Alcanivoracaceae</taxon>
        <taxon>Isoalcanivorax</taxon>
    </lineage>
</organism>
<dbReference type="RefSeq" id="WP_008735855.1">
    <property type="nucleotide sequence ID" value="NZ_CP004387.1"/>
</dbReference>
<dbReference type="STRING" id="391936.S7S_08035"/>
<dbReference type="EMBL" id="CP004387">
    <property type="protein sequence ID" value="AJD48023.1"/>
    <property type="molecule type" value="Genomic_DNA"/>
</dbReference>
<evidence type="ECO:0000256" key="2">
    <source>
        <dbReference type="SAM" id="Phobius"/>
    </source>
</evidence>
<dbReference type="OrthoDB" id="6074146at2"/>
<dbReference type="HOGENOM" id="CLU_509640_0_0_6"/>
<evidence type="ECO:0000256" key="1">
    <source>
        <dbReference type="SAM" id="MobiDB-lite"/>
    </source>
</evidence>
<feature type="transmembrane region" description="Helical" evidence="2">
    <location>
        <begin position="51"/>
        <end position="74"/>
    </location>
</feature>
<keyword evidence="2" id="KW-1133">Transmembrane helix</keyword>
<keyword evidence="2" id="KW-0472">Membrane</keyword>
<reference evidence="3 4" key="1">
    <citation type="journal article" date="2012" name="J. Bacteriol.">
        <title>Genome sequence of an alkane-degrading bacterium, Alcanivorax pacificus type strain W11-5, isolated from deep sea sediment.</title>
        <authorList>
            <person name="Lai Q."/>
            <person name="Shao Z."/>
        </authorList>
    </citation>
    <scope>NUCLEOTIDE SEQUENCE [LARGE SCALE GENOMIC DNA]</scope>
    <source>
        <strain evidence="3 4">W11-5</strain>
    </source>
</reference>
<name>A0A0B4XNI3_9GAMM</name>
<gene>
    <name evidence="3" type="ORF">S7S_08035</name>
</gene>
<keyword evidence="2" id="KW-0812">Transmembrane</keyword>
<feature type="compositionally biased region" description="Low complexity" evidence="1">
    <location>
        <begin position="458"/>
        <end position="471"/>
    </location>
</feature>
<dbReference type="AlphaFoldDB" id="A0A0B4XNI3"/>
<keyword evidence="4" id="KW-1185">Reference proteome</keyword>